<dbReference type="OrthoDB" id="9945889at2759"/>
<feature type="transmembrane region" description="Helical" evidence="1">
    <location>
        <begin position="387"/>
        <end position="407"/>
    </location>
</feature>
<organism evidence="2 3">
    <name type="scientific">Gymnodraco acuticeps</name>
    <name type="common">Antarctic dragonfish</name>
    <dbReference type="NCBI Taxonomy" id="8218"/>
    <lineage>
        <taxon>Eukaryota</taxon>
        <taxon>Metazoa</taxon>
        <taxon>Chordata</taxon>
        <taxon>Craniata</taxon>
        <taxon>Vertebrata</taxon>
        <taxon>Euteleostomi</taxon>
        <taxon>Actinopterygii</taxon>
        <taxon>Neopterygii</taxon>
        <taxon>Teleostei</taxon>
        <taxon>Neoteleostei</taxon>
        <taxon>Acanthomorphata</taxon>
        <taxon>Eupercaria</taxon>
        <taxon>Perciformes</taxon>
        <taxon>Notothenioidei</taxon>
        <taxon>Bathydraconidae</taxon>
        <taxon>Gymnodraco</taxon>
    </lineage>
</organism>
<feature type="transmembrane region" description="Helical" evidence="1">
    <location>
        <begin position="207"/>
        <end position="228"/>
    </location>
</feature>
<keyword evidence="1" id="KW-0472">Membrane</keyword>
<proteinExistence type="predicted"/>
<feature type="transmembrane region" description="Helical" evidence="1">
    <location>
        <begin position="152"/>
        <end position="171"/>
    </location>
</feature>
<dbReference type="InParanoid" id="A0A6P8URL7"/>
<keyword evidence="1" id="KW-0812">Transmembrane</keyword>
<protein>
    <submittedName>
        <fullName evidence="3">Uncharacterized protein LOC117548041 isoform X1</fullName>
    </submittedName>
</protein>
<feature type="transmembrane region" description="Helical" evidence="1">
    <location>
        <begin position="362"/>
        <end position="381"/>
    </location>
</feature>
<feature type="transmembrane region" description="Helical" evidence="1">
    <location>
        <begin position="76"/>
        <end position="97"/>
    </location>
</feature>
<feature type="transmembrane region" description="Helical" evidence="1">
    <location>
        <begin position="6"/>
        <end position="23"/>
    </location>
</feature>
<dbReference type="KEGG" id="gacu:117548041"/>
<reference evidence="3" key="1">
    <citation type="submission" date="2025-08" db="UniProtKB">
        <authorList>
            <consortium name="RefSeq"/>
        </authorList>
    </citation>
    <scope>IDENTIFICATION</scope>
</reference>
<dbReference type="FunCoup" id="A0A6P8URL7">
    <property type="interactions" value="10"/>
</dbReference>
<accession>A0A6P8URL7</accession>
<keyword evidence="1" id="KW-1133">Transmembrane helix</keyword>
<name>A0A6P8URL7_GYMAC</name>
<keyword evidence="2" id="KW-1185">Reference proteome</keyword>
<evidence type="ECO:0000313" key="3">
    <source>
        <dbReference type="RefSeq" id="XP_034074865.1"/>
    </source>
</evidence>
<dbReference type="RefSeq" id="XP_034074865.1">
    <property type="nucleotide sequence ID" value="XM_034218974.1"/>
</dbReference>
<dbReference type="AlphaFoldDB" id="A0A6P8URL7"/>
<dbReference type="Proteomes" id="UP000515161">
    <property type="component" value="Unplaced"/>
</dbReference>
<evidence type="ECO:0000313" key="2">
    <source>
        <dbReference type="Proteomes" id="UP000515161"/>
    </source>
</evidence>
<dbReference type="GeneID" id="117548041"/>
<feature type="transmembrane region" description="Helical" evidence="1">
    <location>
        <begin position="35"/>
        <end position="56"/>
    </location>
</feature>
<sequence>MDGVLEGATVLCVCKLACSLLFLPSLTSSYSPASFCCCCLLLFTDFLVTVFLSFLWIFESWVSELTLLGDVIALRFLIFLSETYGAVLLLITPLIAVESVTRLPWPHSVVTIQKACPKVDSIEKLCFVIEVNVEEEEVNKDSEDTEKRWSHIVSYLCCLSVWVAVALNVSLRWKQEEVRAVACLHSTNSLVRCLPNMFNHMPSSVNARWGMAFLFFLLIVLTKSLGLIRRNLAPAQTHREKSGINNNGDSCCKDPVLTLSSPSRPVNPGMVGLEPEQCVDPEKTESSCTVHRAYSWNSVQMSAYHHGDFVLIPPECLSVERGQKHERTTRGTPCAFPLEEHVDSQYRSQSGWRQRGFPCPGVNVMIGFLAVLSIFVLPLYLSMNILVIRTIETLLGLCITSLVSSAANTSNSSYMKQLYKTDG</sequence>
<evidence type="ECO:0000256" key="1">
    <source>
        <dbReference type="SAM" id="Phobius"/>
    </source>
</evidence>
<gene>
    <name evidence="3" type="primary">LOC117548041</name>
</gene>